<evidence type="ECO:0000313" key="2">
    <source>
        <dbReference type="Proteomes" id="UP001153678"/>
    </source>
</evidence>
<proteinExistence type="predicted"/>
<dbReference type="Proteomes" id="UP001153678">
    <property type="component" value="Unassembled WGS sequence"/>
</dbReference>
<name>A0A9W4SWE6_9GLOM</name>
<dbReference type="AlphaFoldDB" id="A0A9W4SWE6"/>
<comment type="caution">
    <text evidence="1">The sequence shown here is derived from an EMBL/GenBank/DDBJ whole genome shotgun (WGS) entry which is preliminary data.</text>
</comment>
<dbReference type="EMBL" id="CAMKVN010003193">
    <property type="protein sequence ID" value="CAI2184003.1"/>
    <property type="molecule type" value="Genomic_DNA"/>
</dbReference>
<protein>
    <submittedName>
        <fullName evidence="1">6681_t:CDS:1</fullName>
    </submittedName>
</protein>
<organism evidence="1 2">
    <name type="scientific">Funneliformis geosporum</name>
    <dbReference type="NCBI Taxonomy" id="1117311"/>
    <lineage>
        <taxon>Eukaryota</taxon>
        <taxon>Fungi</taxon>
        <taxon>Fungi incertae sedis</taxon>
        <taxon>Mucoromycota</taxon>
        <taxon>Glomeromycotina</taxon>
        <taxon>Glomeromycetes</taxon>
        <taxon>Glomerales</taxon>
        <taxon>Glomeraceae</taxon>
        <taxon>Funneliformis</taxon>
    </lineage>
</organism>
<keyword evidence="2" id="KW-1185">Reference proteome</keyword>
<gene>
    <name evidence="1" type="ORF">FWILDA_LOCUS11363</name>
</gene>
<reference evidence="1" key="1">
    <citation type="submission" date="2022-08" db="EMBL/GenBank/DDBJ databases">
        <authorList>
            <person name="Kallberg Y."/>
            <person name="Tangrot J."/>
            <person name="Rosling A."/>
        </authorList>
    </citation>
    <scope>NUCLEOTIDE SEQUENCE</scope>
    <source>
        <strain evidence="1">Wild A</strain>
    </source>
</reference>
<accession>A0A9W4SWE6</accession>
<evidence type="ECO:0000313" key="1">
    <source>
        <dbReference type="EMBL" id="CAI2184003.1"/>
    </source>
</evidence>
<sequence length="103" mass="11927">MMLAIFKIVEKQGFSDNWNQNHHKSWNQLIITQPTFSRDSDGVLVRQPPGTISDRGARFTVGTRETARTSPFDIILTTRGFLVRERRVAAAGRWRKSRIRRTN</sequence>